<proteinExistence type="predicted"/>
<evidence type="ECO:0000256" key="1">
    <source>
        <dbReference type="SAM" id="MobiDB-lite"/>
    </source>
</evidence>
<dbReference type="EMBL" id="LAVV01007825">
    <property type="protein sequence ID" value="KNZ54649.1"/>
    <property type="molecule type" value="Genomic_DNA"/>
</dbReference>
<dbReference type="VEuPathDB" id="FungiDB:VP01_2891g2"/>
<evidence type="ECO:0000313" key="3">
    <source>
        <dbReference type="Proteomes" id="UP000037035"/>
    </source>
</evidence>
<name>A0A0L6V1M5_9BASI</name>
<feature type="region of interest" description="Disordered" evidence="1">
    <location>
        <begin position="178"/>
        <end position="198"/>
    </location>
</feature>
<protein>
    <submittedName>
        <fullName evidence="2">Uncharacterized protein</fullName>
    </submittedName>
</protein>
<dbReference type="AlphaFoldDB" id="A0A0L6V1M5"/>
<sequence length="343" mass="39395">MFATSWESFNQFLGVFFPRPFFSICALRELCISICTCSNRVWIFIHHSLSLAHIETFHPIFNPHVINFGHSFSSAQIGPKHLNLMTKIIYRNFILQHVESCVQVQNLNRAIKYNTILWFSMCFFTHHRSYGMKRSHSVNWAHWLMAGKSIKINLVSFGLNKQGLNIHSLICSKLPNEKKSNTSSNDLNFTGDEKPPMNTQEDVQMKARLVQIAIKLLDQYCAHHISQAFLAEAFTALTTLWCVLLLLSDDVVFLLLEKTLSRKETTKNTTNKVRKQKSSMKMRDLMKWQMNSETLAANNSCIFITSNAFHEKNAENYSMASEVVLLDMVGYDLGWSSISLIIP</sequence>
<evidence type="ECO:0000313" key="2">
    <source>
        <dbReference type="EMBL" id="KNZ54649.1"/>
    </source>
</evidence>
<keyword evidence="3" id="KW-1185">Reference proteome</keyword>
<dbReference type="Proteomes" id="UP000037035">
    <property type="component" value="Unassembled WGS sequence"/>
</dbReference>
<comment type="caution">
    <text evidence="2">The sequence shown here is derived from an EMBL/GenBank/DDBJ whole genome shotgun (WGS) entry which is preliminary data.</text>
</comment>
<gene>
    <name evidence="2" type="ORF">VP01_2891g2</name>
</gene>
<reference evidence="2 3" key="1">
    <citation type="submission" date="2015-08" db="EMBL/GenBank/DDBJ databases">
        <title>Next Generation Sequencing and Analysis of the Genome of Puccinia sorghi L Schw, the Causal Agent of Maize Common Rust.</title>
        <authorList>
            <person name="Rochi L."/>
            <person name="Burguener G."/>
            <person name="Darino M."/>
            <person name="Turjanski A."/>
            <person name="Kreff E."/>
            <person name="Dieguez M.J."/>
            <person name="Sacco F."/>
        </authorList>
    </citation>
    <scope>NUCLEOTIDE SEQUENCE [LARGE SCALE GENOMIC DNA]</scope>
    <source>
        <strain evidence="2 3">RO10H11247</strain>
    </source>
</reference>
<accession>A0A0L6V1M5</accession>
<organism evidence="2 3">
    <name type="scientific">Puccinia sorghi</name>
    <dbReference type="NCBI Taxonomy" id="27349"/>
    <lineage>
        <taxon>Eukaryota</taxon>
        <taxon>Fungi</taxon>
        <taxon>Dikarya</taxon>
        <taxon>Basidiomycota</taxon>
        <taxon>Pucciniomycotina</taxon>
        <taxon>Pucciniomycetes</taxon>
        <taxon>Pucciniales</taxon>
        <taxon>Pucciniaceae</taxon>
        <taxon>Puccinia</taxon>
    </lineage>
</organism>